<dbReference type="Gene3D" id="3.30.420.10">
    <property type="entry name" value="Ribonuclease H-like superfamily/Ribonuclease H"/>
    <property type="match status" value="1"/>
</dbReference>
<organism evidence="2 3">
    <name type="scientific">Gossypium hirsutum</name>
    <name type="common">Upland cotton</name>
    <name type="synonym">Gossypium mexicanum</name>
    <dbReference type="NCBI Taxonomy" id="3635"/>
    <lineage>
        <taxon>Eukaryota</taxon>
        <taxon>Viridiplantae</taxon>
        <taxon>Streptophyta</taxon>
        <taxon>Embryophyta</taxon>
        <taxon>Tracheophyta</taxon>
        <taxon>Spermatophyta</taxon>
        <taxon>Magnoliopsida</taxon>
        <taxon>eudicotyledons</taxon>
        <taxon>Gunneridae</taxon>
        <taxon>Pentapetalae</taxon>
        <taxon>rosids</taxon>
        <taxon>malvids</taxon>
        <taxon>Malvales</taxon>
        <taxon>Malvaceae</taxon>
        <taxon>Malvoideae</taxon>
        <taxon>Gossypium</taxon>
    </lineage>
</organism>
<evidence type="ECO:0000313" key="3">
    <source>
        <dbReference type="RefSeq" id="XP_040947642.1"/>
    </source>
</evidence>
<protein>
    <recommendedName>
        <fullName evidence="1">RNase H type-1 domain-containing protein</fullName>
    </recommendedName>
</protein>
<name>A0ABM2ZYC6_GOSHI</name>
<dbReference type="PANTHER" id="PTHR48475:SF1">
    <property type="entry name" value="RNASE H TYPE-1 DOMAIN-CONTAINING PROTEIN"/>
    <property type="match status" value="1"/>
</dbReference>
<dbReference type="Proteomes" id="UP000818029">
    <property type="component" value="Chromosome A01"/>
</dbReference>
<reference evidence="3" key="2">
    <citation type="submission" date="2025-08" db="UniProtKB">
        <authorList>
            <consortium name="RefSeq"/>
        </authorList>
    </citation>
    <scope>IDENTIFICATION</scope>
</reference>
<gene>
    <name evidence="3" type="primary">LOC107922080</name>
</gene>
<evidence type="ECO:0000259" key="1">
    <source>
        <dbReference type="Pfam" id="PF13456"/>
    </source>
</evidence>
<sequence>MTEYEACIMGLRATIERKIKLLKVYGDSALVTYQLRGEWETRDSKLINYRRLVLGLVKEFDDISFNYLPRDENQMAVALATLASMINVNRQEDVKPIQMSICEAPSYCYNIGEEERDNHPWYQDILRYVRNREYLDQPTENDKRMLRMLACNYVLDGEILYKRRNDQVLLRCMDAVEAKKILEEVHEEGVVEGTLELQQGKLAEQNMIVSLGYSVKMLVEKKCQ</sequence>
<dbReference type="GeneID" id="107922080"/>
<proteinExistence type="predicted"/>
<dbReference type="InterPro" id="IPR012337">
    <property type="entry name" value="RNaseH-like_sf"/>
</dbReference>
<dbReference type="RefSeq" id="XP_040947642.1">
    <property type="nucleotide sequence ID" value="XM_041091708.1"/>
</dbReference>
<dbReference type="InterPro" id="IPR002156">
    <property type="entry name" value="RNaseH_domain"/>
</dbReference>
<dbReference type="InterPro" id="IPR036397">
    <property type="entry name" value="RNaseH_sf"/>
</dbReference>
<accession>A0ABM2ZYC6</accession>
<dbReference type="PANTHER" id="PTHR48475">
    <property type="entry name" value="RIBONUCLEASE H"/>
    <property type="match status" value="1"/>
</dbReference>
<evidence type="ECO:0000313" key="2">
    <source>
        <dbReference type="Proteomes" id="UP000818029"/>
    </source>
</evidence>
<keyword evidence="2" id="KW-1185">Reference proteome</keyword>
<reference evidence="2" key="1">
    <citation type="journal article" date="2020" name="Nat. Genet.">
        <title>Genomic diversifications of five Gossypium allopolyploid species and their impact on cotton improvement.</title>
        <authorList>
            <person name="Chen Z.J."/>
            <person name="Sreedasyam A."/>
            <person name="Ando A."/>
            <person name="Song Q."/>
            <person name="De Santiago L.M."/>
            <person name="Hulse-Kemp A.M."/>
            <person name="Ding M."/>
            <person name="Ye W."/>
            <person name="Kirkbride R.C."/>
            <person name="Jenkins J."/>
            <person name="Plott C."/>
            <person name="Lovell J."/>
            <person name="Lin Y.M."/>
            <person name="Vaughn R."/>
            <person name="Liu B."/>
            <person name="Simpson S."/>
            <person name="Scheffler B.E."/>
            <person name="Wen L."/>
            <person name="Saski C.A."/>
            <person name="Grover C.E."/>
            <person name="Hu G."/>
            <person name="Conover J.L."/>
            <person name="Carlson J.W."/>
            <person name="Shu S."/>
            <person name="Boston L.B."/>
            <person name="Williams M."/>
            <person name="Peterson D.G."/>
            <person name="McGee K."/>
            <person name="Jones D.C."/>
            <person name="Wendel J.F."/>
            <person name="Stelly D.M."/>
            <person name="Grimwood J."/>
            <person name="Schmutz J."/>
        </authorList>
    </citation>
    <scope>NUCLEOTIDE SEQUENCE [LARGE SCALE GENOMIC DNA]</scope>
    <source>
        <strain evidence="2">cv. TM-1</strain>
    </source>
</reference>
<dbReference type="SUPFAM" id="SSF53098">
    <property type="entry name" value="Ribonuclease H-like"/>
    <property type="match status" value="1"/>
</dbReference>
<feature type="domain" description="RNase H type-1" evidence="1">
    <location>
        <begin position="2"/>
        <end position="82"/>
    </location>
</feature>
<dbReference type="Pfam" id="PF13456">
    <property type="entry name" value="RVT_3"/>
    <property type="match status" value="1"/>
</dbReference>